<gene>
    <name evidence="1" type="ORF">AWM68_20015</name>
</gene>
<dbReference type="AlphaFoldDB" id="A0A165NN50"/>
<proteinExistence type="predicted"/>
<evidence type="ECO:0000313" key="1">
    <source>
        <dbReference type="EMBL" id="KZE66860.1"/>
    </source>
</evidence>
<organism evidence="1 2">
    <name type="scientific">Fictibacillus phosphorivorans</name>
    <dbReference type="NCBI Taxonomy" id="1221500"/>
    <lineage>
        <taxon>Bacteria</taxon>
        <taxon>Bacillati</taxon>
        <taxon>Bacillota</taxon>
        <taxon>Bacilli</taxon>
        <taxon>Bacillales</taxon>
        <taxon>Fictibacillaceae</taxon>
        <taxon>Fictibacillus</taxon>
    </lineage>
</organism>
<name>A0A165NN50_9BACL</name>
<protein>
    <recommendedName>
        <fullName evidence="3">Replication-relaxation</fullName>
    </recommendedName>
</protein>
<dbReference type="EMBL" id="LRFC01000016">
    <property type="protein sequence ID" value="KZE66860.1"/>
    <property type="molecule type" value="Genomic_DNA"/>
</dbReference>
<evidence type="ECO:0000313" key="2">
    <source>
        <dbReference type="Proteomes" id="UP000076567"/>
    </source>
</evidence>
<dbReference type="Proteomes" id="UP000076567">
    <property type="component" value="Unassembled WGS sequence"/>
</dbReference>
<reference evidence="2" key="1">
    <citation type="submission" date="2016-01" db="EMBL/GenBank/DDBJ databases">
        <title>Draft genome of Chromobacterium sp. F49.</title>
        <authorList>
            <person name="Hong K.W."/>
        </authorList>
    </citation>
    <scope>NUCLEOTIDE SEQUENCE [LARGE SCALE GENOMIC DNA]</scope>
    <source>
        <strain evidence="2">P7IIIA</strain>
    </source>
</reference>
<evidence type="ECO:0008006" key="3">
    <source>
        <dbReference type="Google" id="ProtNLM"/>
    </source>
</evidence>
<sequence>MKLMLKYTSLKEKDLEYLTFILRNGMVTAKQILLKFQEPNIHRVYRRLRKLEGKKYVRHEQIAHKVGVYLGTIDARNLTNVHVTVPTKASVYTMQHNLLLNDLVLFYEFQAEKQGVQFTYRTEREIRHSMIGEGDNQSKLKAYNASRERIPDAVFFFKNAEGVVTTTWVELELNKKERKRYDEKFKLFEQLLSSKRLDDQPYSYDQVIYFADDVKIHNVVNDAKRRLVNADKISIRKIPSVIINERWEEVMPSGSNGETPGPDATN</sequence>
<comment type="caution">
    <text evidence="1">The sequence shown here is derived from an EMBL/GenBank/DDBJ whole genome shotgun (WGS) entry which is preliminary data.</text>
</comment>
<keyword evidence="2" id="KW-1185">Reference proteome</keyword>
<accession>A0A165NN50</accession>